<feature type="domain" description="Granulins" evidence="6">
    <location>
        <begin position="64"/>
        <end position="77"/>
    </location>
</feature>
<protein>
    <recommendedName>
        <fullName evidence="6">Granulins domain-containing protein</fullName>
    </recommendedName>
</protein>
<evidence type="ECO:0000259" key="6">
    <source>
        <dbReference type="PROSITE" id="PS00799"/>
    </source>
</evidence>
<dbReference type="SMART" id="SM00277">
    <property type="entry name" value="GRAN"/>
    <property type="match status" value="5"/>
</dbReference>
<dbReference type="GO" id="GO:0005576">
    <property type="term" value="C:extracellular region"/>
    <property type="evidence" value="ECO:0007669"/>
    <property type="project" value="UniProtKB-SubCell"/>
</dbReference>
<dbReference type="InterPro" id="IPR000118">
    <property type="entry name" value="Granulin"/>
</dbReference>
<reference evidence="7" key="1">
    <citation type="submission" date="2023-10" db="EMBL/GenBank/DDBJ databases">
        <title>Genome assemblies of two species of porcelain crab, Petrolisthes cinctipes and Petrolisthes manimaculis (Anomura: Porcellanidae).</title>
        <authorList>
            <person name="Angst P."/>
        </authorList>
    </citation>
    <scope>NUCLEOTIDE SEQUENCE</scope>
    <source>
        <strain evidence="7">PB745_01</strain>
        <tissue evidence="7">Gill</tissue>
    </source>
</reference>
<sequence>MTGVKLFTMVAVMWVVFLPVLVVAQEVTGVLCPGGELRCPDHMTCCPLANKHYGCCPFPEAVCCQDHVHCCPSNMACDVVHQACLKNGFPVVFFWQVRVHPELVEVVEEPSAQDPPTHLVTNHLEDLATNSIVEETHCPDGRKCPGSYTCCKMYRGDYGCCPYRDAQCCSDGFHCCPPGSKCDVSAGGCQNTITNITTMNAARLTVGKSPTQRHMQPTRSRGGEVRDPGGKCLDGHPCPEKFTCCKVKDGGYGCCPYSNARCCTDFIHCCPHGTNCNTTTGTCDVQRSTWSVPAYSLLTHKLTAEVRSMKAEVNQSTPNGMCPDHQSECPDGNTCCRMKGDKYGCCPMPQATCCSDQLHCCPHGYKCRNSGCYREEEGHLIEHSFVTAPGTGVQEEIQEIKTPQVEDVVCPDHHSKCPDGNTCCELGVNTWGCCPMPRATCCSDKQHCCPHGYRCSDEGCERLSGVWDEIVRKTPLSNSTTTNTLLRSSRVELLLP</sequence>
<dbReference type="Pfam" id="PF00396">
    <property type="entry name" value="Granulin"/>
    <property type="match status" value="5"/>
</dbReference>
<feature type="domain" description="Granulins" evidence="6">
    <location>
        <begin position="263"/>
        <end position="276"/>
    </location>
</feature>
<feature type="domain" description="Granulins" evidence="6">
    <location>
        <begin position="354"/>
        <end position="367"/>
    </location>
</feature>
<evidence type="ECO:0000256" key="1">
    <source>
        <dbReference type="ARBA" id="ARBA00004613"/>
    </source>
</evidence>
<dbReference type="AlphaFoldDB" id="A0AAE1KGU8"/>
<keyword evidence="4" id="KW-1015">Disulfide bond</keyword>
<comment type="caution">
    <text evidence="7">The sequence shown here is derived from an EMBL/GenBank/DDBJ whole genome shotgun (WGS) entry which is preliminary data.</text>
</comment>
<proteinExistence type="inferred from homology"/>
<evidence type="ECO:0000256" key="2">
    <source>
        <dbReference type="ARBA" id="ARBA00010093"/>
    </source>
</evidence>
<dbReference type="Proteomes" id="UP001286313">
    <property type="component" value="Unassembled WGS sequence"/>
</dbReference>
<evidence type="ECO:0000256" key="4">
    <source>
        <dbReference type="ARBA" id="ARBA00023157"/>
    </source>
</evidence>
<dbReference type="EMBL" id="JAWQEG010002394">
    <property type="protein sequence ID" value="KAK3872273.1"/>
    <property type="molecule type" value="Genomic_DNA"/>
</dbReference>
<evidence type="ECO:0000256" key="3">
    <source>
        <dbReference type="ARBA" id="ARBA00022525"/>
    </source>
</evidence>
<feature type="domain" description="Granulins" evidence="6">
    <location>
        <begin position="442"/>
        <end position="455"/>
    </location>
</feature>
<keyword evidence="5" id="KW-0732">Signal</keyword>
<dbReference type="SUPFAM" id="SSF57277">
    <property type="entry name" value="Granulin repeat"/>
    <property type="match status" value="5"/>
</dbReference>
<organism evidence="7 8">
    <name type="scientific">Petrolisthes cinctipes</name>
    <name type="common">Flat porcelain crab</name>
    <dbReference type="NCBI Taxonomy" id="88211"/>
    <lineage>
        <taxon>Eukaryota</taxon>
        <taxon>Metazoa</taxon>
        <taxon>Ecdysozoa</taxon>
        <taxon>Arthropoda</taxon>
        <taxon>Crustacea</taxon>
        <taxon>Multicrustacea</taxon>
        <taxon>Malacostraca</taxon>
        <taxon>Eumalacostraca</taxon>
        <taxon>Eucarida</taxon>
        <taxon>Decapoda</taxon>
        <taxon>Pleocyemata</taxon>
        <taxon>Anomura</taxon>
        <taxon>Galatheoidea</taxon>
        <taxon>Porcellanidae</taxon>
        <taxon>Petrolisthes</taxon>
    </lineage>
</organism>
<dbReference type="PANTHER" id="PTHR12274">
    <property type="entry name" value="GRANULIN"/>
    <property type="match status" value="1"/>
</dbReference>
<dbReference type="InterPro" id="IPR037277">
    <property type="entry name" value="Granulin_sf"/>
</dbReference>
<comment type="similarity">
    <text evidence="2">Belongs to the granulin family.</text>
</comment>
<gene>
    <name evidence="7" type="ORF">Pcinc_022644</name>
</gene>
<evidence type="ECO:0000313" key="8">
    <source>
        <dbReference type="Proteomes" id="UP001286313"/>
    </source>
</evidence>
<dbReference type="InterPro" id="IPR039036">
    <property type="entry name" value="Granulin_fam"/>
</dbReference>
<comment type="subcellular location">
    <subcellularLocation>
        <location evidence="1">Secreted</location>
    </subcellularLocation>
</comment>
<accession>A0AAE1KGU8</accession>
<feature type="domain" description="Granulins" evidence="6">
    <location>
        <begin position="169"/>
        <end position="182"/>
    </location>
</feature>
<dbReference type="PANTHER" id="PTHR12274:SF3">
    <property type="entry name" value="PROGRANULIN"/>
    <property type="match status" value="1"/>
</dbReference>
<keyword evidence="3" id="KW-0964">Secreted</keyword>
<feature type="chain" id="PRO_5042008676" description="Granulins domain-containing protein" evidence="5">
    <location>
        <begin position="25"/>
        <end position="496"/>
    </location>
</feature>
<evidence type="ECO:0000256" key="5">
    <source>
        <dbReference type="SAM" id="SignalP"/>
    </source>
</evidence>
<dbReference type="Gene3D" id="2.10.25.160">
    <property type="entry name" value="Granulin"/>
    <property type="match status" value="5"/>
</dbReference>
<keyword evidence="8" id="KW-1185">Reference proteome</keyword>
<feature type="signal peptide" evidence="5">
    <location>
        <begin position="1"/>
        <end position="24"/>
    </location>
</feature>
<name>A0AAE1KGU8_PETCI</name>
<dbReference type="PROSITE" id="PS00799">
    <property type="entry name" value="GRANULINS"/>
    <property type="match status" value="5"/>
</dbReference>
<evidence type="ECO:0000313" key="7">
    <source>
        <dbReference type="EMBL" id="KAK3872273.1"/>
    </source>
</evidence>